<dbReference type="EMBL" id="CAJOBP010026854">
    <property type="protein sequence ID" value="CAF4615756.1"/>
    <property type="molecule type" value="Genomic_DNA"/>
</dbReference>
<dbReference type="Proteomes" id="UP000663873">
    <property type="component" value="Unassembled WGS sequence"/>
</dbReference>
<comment type="caution">
    <text evidence="2">The sequence shown here is derived from an EMBL/GenBank/DDBJ whole genome shotgun (WGS) entry which is preliminary data.</text>
</comment>
<keyword evidence="3" id="KW-1185">Reference proteome</keyword>
<name>A0A821D472_9BILA</name>
<dbReference type="AlphaFoldDB" id="A0A821D472"/>
<protein>
    <submittedName>
        <fullName evidence="2">Uncharacterized protein</fullName>
    </submittedName>
</protein>
<evidence type="ECO:0000313" key="3">
    <source>
        <dbReference type="Proteomes" id="UP000663873"/>
    </source>
</evidence>
<reference evidence="2" key="1">
    <citation type="submission" date="2021-02" db="EMBL/GenBank/DDBJ databases">
        <authorList>
            <person name="Nowell W R."/>
        </authorList>
    </citation>
    <scope>NUCLEOTIDE SEQUENCE</scope>
</reference>
<feature type="region of interest" description="Disordered" evidence="1">
    <location>
        <begin position="192"/>
        <end position="215"/>
    </location>
</feature>
<evidence type="ECO:0000256" key="1">
    <source>
        <dbReference type="SAM" id="MobiDB-lite"/>
    </source>
</evidence>
<organism evidence="2 3">
    <name type="scientific">Rotaria socialis</name>
    <dbReference type="NCBI Taxonomy" id="392032"/>
    <lineage>
        <taxon>Eukaryota</taxon>
        <taxon>Metazoa</taxon>
        <taxon>Spiralia</taxon>
        <taxon>Gnathifera</taxon>
        <taxon>Rotifera</taxon>
        <taxon>Eurotatoria</taxon>
        <taxon>Bdelloidea</taxon>
        <taxon>Philodinida</taxon>
        <taxon>Philodinidae</taxon>
        <taxon>Rotaria</taxon>
    </lineage>
</organism>
<sequence>MLAAVYVFHIVTGQDTIAPQFLTCGCCPSPYCQTKLQPCSINIDCECLLMAITGGGMCADTVVSCQDLAPCGNGNMTCLVPNTICVNNTRCGIPVCYPIDLASSQRCPSLTSSNSNTTTNSKYRGIRENNINIYSSEHSQRSLFGRSIVIQPQRHQHKQRQSPQQRQRRRRQQLHLLLQRQQLHLLLQRQQQQFQLRPPPPQQQQQQQGQLRPPP</sequence>
<evidence type="ECO:0000313" key="2">
    <source>
        <dbReference type="EMBL" id="CAF4615756.1"/>
    </source>
</evidence>
<feature type="region of interest" description="Disordered" evidence="1">
    <location>
        <begin position="148"/>
        <end position="170"/>
    </location>
</feature>
<gene>
    <name evidence="2" type="ORF">UJA718_LOCUS31733</name>
</gene>
<feature type="non-terminal residue" evidence="2">
    <location>
        <position position="215"/>
    </location>
</feature>
<feature type="compositionally biased region" description="Basic residues" evidence="1">
    <location>
        <begin position="154"/>
        <end position="170"/>
    </location>
</feature>
<feature type="compositionally biased region" description="Low complexity" evidence="1">
    <location>
        <begin position="203"/>
        <end position="215"/>
    </location>
</feature>
<proteinExistence type="predicted"/>
<accession>A0A821D472</accession>